<dbReference type="AlphaFoldDB" id="A0A6F9DT59"/>
<keyword evidence="5 7" id="KW-1133">Transmembrane helix</keyword>
<feature type="domain" description="Concentrative nucleoside transporter C-terminal" evidence="9">
    <location>
        <begin position="438"/>
        <end position="663"/>
    </location>
</feature>
<feature type="transmembrane region" description="Helical" evidence="7">
    <location>
        <begin position="251"/>
        <end position="268"/>
    </location>
</feature>
<feature type="transmembrane region" description="Helical" evidence="7">
    <location>
        <begin position="410"/>
        <end position="430"/>
    </location>
</feature>
<evidence type="ECO:0000259" key="8">
    <source>
        <dbReference type="Pfam" id="PF01773"/>
    </source>
</evidence>
<dbReference type="InterPro" id="IPR011642">
    <property type="entry name" value="Gate_dom"/>
</dbReference>
<dbReference type="Pfam" id="PF01773">
    <property type="entry name" value="Nucleos_tra2_N"/>
    <property type="match status" value="1"/>
</dbReference>
<accession>A0A6F9DT59</accession>
<evidence type="ECO:0000256" key="7">
    <source>
        <dbReference type="RuleBase" id="RU362018"/>
    </source>
</evidence>
<keyword evidence="7" id="KW-0813">Transport</keyword>
<sequence>MSENHGFHEAGKIIQHKKHIDCSINFCAHEIPHTLDDICGKETALNESEVPLLDDHSPRANANNSAIVDIESNSSGFSSYLTNTSDENGVDSSQKKLMSTPDNSANDLLKHEKLDIEDDDDDHNYETTSFLRFITTPIHLVTQFFADNKSILLKIFGVAFFLGITAYMIVACIWNLSRAMPLLVIWCVVVGYNIYALFRDHYGAAVTEAFYPLYKLIGRNMTWIKWLFIAIVVAGLAVWIALDTSKRPEQLVSGGGYLVFLFGLFITSKYPDRVIWRPVLWGYFIQVCFGMFILRTQAGFEAFNWVGNLAQTFINYVDAGAEFVFGESFQDHYFAFKVLPIVLYFGAFISIMYYLGAMQWLIFKIAWLMQISLNTSATESMVAAGNIFVGQTESPLLIRPYINDLTTSELHAVMVAGFGTIAGSVLGAYLGFGIQAVYVITACVMAAPCALATAKLVYPETKKSKFTTTEGLILEKTDQRNVIEAAFVGASQAIPLVLNIGGNLIAFLSLLAAINGFLGWFGGLLDFPQLSFELICSYVFMPITYLMGISWSDCFKAAELVGTKVFLNEFIAYEELAVMIDNRDNGTIPRNDPETGATLWVDERTEAIVTYALCGFANAGSLGIMLGGLGSMAPKRQSEMAKIVLRALIAGIFVSILNACVAGFLYVPRPILCDNMLASTNWTYTETDRLIECCSRPEAMANSTISCNCCNWFNATTTVLGYCEPSLNC</sequence>
<protein>
    <recommendedName>
        <fullName evidence="7">Sodium/nucleoside cotransporter</fullName>
    </recommendedName>
</protein>
<name>A0A6F9DT59_9ASCI</name>
<reference evidence="11" key="1">
    <citation type="submission" date="2020-04" db="EMBL/GenBank/DDBJ databases">
        <authorList>
            <person name="Neveu A P."/>
        </authorList>
    </citation>
    <scope>NUCLEOTIDE SEQUENCE</scope>
    <source>
        <tissue evidence="11">Whole embryo</tissue>
    </source>
</reference>
<feature type="transmembrane region" description="Helical" evidence="7">
    <location>
        <begin position="436"/>
        <end position="458"/>
    </location>
</feature>
<organism evidence="11">
    <name type="scientific">Phallusia mammillata</name>
    <dbReference type="NCBI Taxonomy" id="59560"/>
    <lineage>
        <taxon>Eukaryota</taxon>
        <taxon>Metazoa</taxon>
        <taxon>Chordata</taxon>
        <taxon>Tunicata</taxon>
        <taxon>Ascidiacea</taxon>
        <taxon>Phlebobranchia</taxon>
        <taxon>Ascidiidae</taxon>
        <taxon>Phallusia</taxon>
    </lineage>
</organism>
<feature type="transmembrane region" description="Helical" evidence="7">
    <location>
        <begin position="608"/>
        <end position="631"/>
    </location>
</feature>
<feature type="domain" description="Nucleoside transporter/FeoB GTPase Gate" evidence="10">
    <location>
        <begin position="335"/>
        <end position="433"/>
    </location>
</feature>
<feature type="domain" description="Concentrative nucleoside transporter N-terminal" evidence="8">
    <location>
        <begin position="256"/>
        <end position="327"/>
    </location>
</feature>
<feature type="transmembrane region" description="Helical" evidence="7">
    <location>
        <begin position="274"/>
        <end position="294"/>
    </location>
</feature>
<dbReference type="PANTHER" id="PTHR10590:SF4">
    <property type="entry name" value="SOLUTE CARRIER FAMILY 28 MEMBER 3"/>
    <property type="match status" value="1"/>
</dbReference>
<keyword evidence="6 7" id="KW-0472">Membrane</keyword>
<dbReference type="GO" id="GO:0005415">
    <property type="term" value="F:nucleoside:sodium symporter activity"/>
    <property type="evidence" value="ECO:0007669"/>
    <property type="project" value="TreeGrafter"/>
</dbReference>
<evidence type="ECO:0000256" key="3">
    <source>
        <dbReference type="ARBA" id="ARBA00022475"/>
    </source>
</evidence>
<gene>
    <name evidence="11" type="primary">Slc28a1</name>
</gene>
<feature type="transmembrane region" description="Helical" evidence="7">
    <location>
        <begin position="532"/>
        <end position="551"/>
    </location>
</feature>
<dbReference type="Pfam" id="PF07662">
    <property type="entry name" value="Nucleos_tra2_C"/>
    <property type="match status" value="1"/>
</dbReference>
<feature type="transmembrane region" description="Helical" evidence="7">
    <location>
        <begin position="504"/>
        <end position="525"/>
    </location>
</feature>
<feature type="transmembrane region" description="Helical" evidence="7">
    <location>
        <begin position="151"/>
        <end position="174"/>
    </location>
</feature>
<keyword evidence="3" id="KW-1003">Cell membrane</keyword>
<dbReference type="EMBL" id="LR790338">
    <property type="protein sequence ID" value="CAB3266200.1"/>
    <property type="molecule type" value="mRNA"/>
</dbReference>
<evidence type="ECO:0000256" key="1">
    <source>
        <dbReference type="ARBA" id="ARBA00004651"/>
    </source>
</evidence>
<evidence type="ECO:0000256" key="2">
    <source>
        <dbReference type="ARBA" id="ARBA00009033"/>
    </source>
</evidence>
<evidence type="ECO:0000313" key="11">
    <source>
        <dbReference type="EMBL" id="CAB3266200.1"/>
    </source>
</evidence>
<keyword evidence="4 7" id="KW-0812">Transmembrane</keyword>
<dbReference type="InterPro" id="IPR002668">
    <property type="entry name" value="CNT_N_dom"/>
</dbReference>
<evidence type="ECO:0000256" key="6">
    <source>
        <dbReference type="ARBA" id="ARBA00023136"/>
    </source>
</evidence>
<dbReference type="GO" id="GO:0005886">
    <property type="term" value="C:plasma membrane"/>
    <property type="evidence" value="ECO:0007669"/>
    <property type="project" value="UniProtKB-SubCell"/>
</dbReference>
<dbReference type="InterPro" id="IPR011657">
    <property type="entry name" value="CNT_C_dom"/>
</dbReference>
<dbReference type="InterPro" id="IPR008276">
    <property type="entry name" value="C_nuclsd_transpt"/>
</dbReference>
<feature type="transmembrane region" description="Helical" evidence="7">
    <location>
        <begin position="223"/>
        <end position="242"/>
    </location>
</feature>
<feature type="transmembrane region" description="Helical" evidence="7">
    <location>
        <begin position="334"/>
        <end position="355"/>
    </location>
</feature>
<dbReference type="InterPro" id="IPR018270">
    <property type="entry name" value="C_nuclsd_transpt_met_bac"/>
</dbReference>
<proteinExistence type="evidence at transcript level"/>
<comment type="subcellular location">
    <subcellularLocation>
        <location evidence="1">Cell membrane</location>
        <topology evidence="1">Multi-pass membrane protein</topology>
    </subcellularLocation>
</comment>
<evidence type="ECO:0000259" key="10">
    <source>
        <dbReference type="Pfam" id="PF07670"/>
    </source>
</evidence>
<evidence type="ECO:0000256" key="5">
    <source>
        <dbReference type="ARBA" id="ARBA00022989"/>
    </source>
</evidence>
<dbReference type="PANTHER" id="PTHR10590">
    <property type="entry name" value="SODIUM/NUCLEOSIDE COTRANSPORTER"/>
    <property type="match status" value="1"/>
</dbReference>
<dbReference type="Pfam" id="PF07670">
    <property type="entry name" value="Gate"/>
    <property type="match status" value="1"/>
</dbReference>
<feature type="transmembrane region" description="Helical" evidence="7">
    <location>
        <begin position="643"/>
        <end position="667"/>
    </location>
</feature>
<feature type="transmembrane region" description="Helical" evidence="7">
    <location>
        <begin position="181"/>
        <end position="198"/>
    </location>
</feature>
<dbReference type="NCBIfam" id="TIGR00804">
    <property type="entry name" value="nupC"/>
    <property type="match status" value="1"/>
</dbReference>
<comment type="similarity">
    <text evidence="2 7">Belongs to the concentrative nucleoside transporter (CNT) (TC 2.A.41) family.</text>
</comment>
<evidence type="ECO:0000259" key="9">
    <source>
        <dbReference type="Pfam" id="PF07662"/>
    </source>
</evidence>
<evidence type="ECO:0000256" key="4">
    <source>
        <dbReference type="ARBA" id="ARBA00022692"/>
    </source>
</evidence>